<comment type="caution">
    <text evidence="2">The sequence shown here is derived from an EMBL/GenBank/DDBJ whole genome shotgun (WGS) entry which is preliminary data.</text>
</comment>
<gene>
    <name evidence="2" type="ORF">AB852_34890</name>
</gene>
<keyword evidence="3" id="KW-1185">Reference proteome</keyword>
<evidence type="ECO:0000313" key="3">
    <source>
        <dbReference type="Proteomes" id="UP000186455"/>
    </source>
</evidence>
<dbReference type="EMBL" id="LFBV01000012">
    <property type="protein sequence ID" value="OKH90509.1"/>
    <property type="molecule type" value="Genomic_DNA"/>
</dbReference>
<organism evidence="2 3">
    <name type="scientific">Streptomyces uncialis</name>
    <dbReference type="NCBI Taxonomy" id="1048205"/>
    <lineage>
        <taxon>Bacteria</taxon>
        <taxon>Bacillati</taxon>
        <taxon>Actinomycetota</taxon>
        <taxon>Actinomycetes</taxon>
        <taxon>Kitasatosporales</taxon>
        <taxon>Streptomycetaceae</taxon>
        <taxon>Streptomyces</taxon>
    </lineage>
</organism>
<evidence type="ECO:0000313" key="2">
    <source>
        <dbReference type="EMBL" id="OKH90509.1"/>
    </source>
</evidence>
<accession>A0A1Q4UYC1</accession>
<name>A0A1Q4UYC1_9ACTN</name>
<protein>
    <submittedName>
        <fullName evidence="2">Uncharacterized protein</fullName>
    </submittedName>
</protein>
<feature type="region of interest" description="Disordered" evidence="1">
    <location>
        <begin position="10"/>
        <end position="30"/>
    </location>
</feature>
<sequence length="73" mass="8467">MSLTQQYALDLYRARQRGEPPPPAPGRHDWRTVRELRDHGRFDAVVQGRPARRRWRHALAALLRPSARRGTSA</sequence>
<proteinExistence type="predicted"/>
<dbReference type="Proteomes" id="UP000186455">
    <property type="component" value="Unassembled WGS sequence"/>
</dbReference>
<evidence type="ECO:0000256" key="1">
    <source>
        <dbReference type="SAM" id="MobiDB-lite"/>
    </source>
</evidence>
<reference evidence="2 3" key="1">
    <citation type="submission" date="2015-06" db="EMBL/GenBank/DDBJ databases">
        <title>Cloning and characterization of the uncialamcin biosynthetic gene cluster.</title>
        <authorList>
            <person name="Yan X."/>
            <person name="Huang T."/>
            <person name="Ge H."/>
            <person name="Shen B."/>
        </authorList>
    </citation>
    <scope>NUCLEOTIDE SEQUENCE [LARGE SCALE GENOMIC DNA]</scope>
    <source>
        <strain evidence="2 3">DCA2648</strain>
    </source>
</reference>
<dbReference type="AlphaFoldDB" id="A0A1Q4UYC1"/>